<evidence type="ECO:0000256" key="2">
    <source>
        <dbReference type="ARBA" id="ARBA00002173"/>
    </source>
</evidence>
<dbReference type="InterPro" id="IPR036188">
    <property type="entry name" value="FAD/NAD-bd_sf"/>
</dbReference>
<gene>
    <name evidence="22" type="primary">Sqle</name>
    <name evidence="22" type="ORF">FOF47_R13789</name>
</gene>
<dbReference type="GO" id="GO:0050660">
    <property type="term" value="F:flavin adenine dinucleotide binding"/>
    <property type="evidence" value="ECO:0007669"/>
    <property type="project" value="UniProtKB-UniRule"/>
</dbReference>
<dbReference type="GO" id="GO:0004506">
    <property type="term" value="F:squalene monooxygenase activity"/>
    <property type="evidence" value="ECO:0007669"/>
    <property type="project" value="UniProtKB-UniRule"/>
</dbReference>
<sequence length="574" mass="63760">MWTFLGIATFTYFYKKCGDFVSLANKELLLCVLVFLSLGLVLSYRCRYRSGALLGRQQSGSQFPVFSDILSALPFIGFFWAKSPPGSENKEQLGSRRHKKESSISETTLLGAAASPSVSSQNDPEVIIVGSGVVGSALAAMLSRDGREVTVIERDLAEPDRIVGEFLQPGGYRVLKDLGLEDAVEGIDAQVIHGYVIHDQESKSEVHIPYPLSENSQVQSGRAFHHGRFIMGLRKAAMAEPNTKFIEGIVLQLLEEDDAIVGVQYRDKATGDIKELHAPLTVVADGLFSKFRKNLISNKVSVSSHFVGFLMKHAPQFTANHAELVLANPSPVLIYQISSDETRVLVDIRGEMPRNLREYMTEKIYPQLPDHIKELFLEAIQNSRLRSMPASFLPSSPVNKRGVLLLGDAYNMRHPLTGGGMTVVFKDLKIWRKLLKGIPDLYDDAAVFQAKKSFYWARKTSHSFVVNILAQALYELFSAPDDSTHQLRKACLLYFKLGGECIAGPVGLLSVLSPNPLILIGHFFAVAIYTTYFCFKSEPWITKPRAIVSSGTVLYKACSVIFPLIYSEIKYLVH</sequence>
<dbReference type="InterPro" id="IPR013698">
    <property type="entry name" value="Squalene_epoxidase"/>
</dbReference>
<dbReference type="Gene3D" id="3.50.50.60">
    <property type="entry name" value="FAD/NAD(P)-binding domain"/>
    <property type="match status" value="1"/>
</dbReference>
<dbReference type="InterPro" id="IPR040125">
    <property type="entry name" value="Squalene_monox"/>
</dbReference>
<dbReference type="Proteomes" id="UP000475037">
    <property type="component" value="Unassembled WGS sequence"/>
</dbReference>
<comment type="subcellular location">
    <subcellularLocation>
        <location evidence="4 19">Endoplasmic reticulum membrane</location>
        <topology evidence="4 19">Peripheral membrane protein</topology>
    </subcellularLocation>
    <subcellularLocation>
        <location evidence="3">Microsome membrane</location>
        <topology evidence="3">Peripheral membrane protein</topology>
    </subcellularLocation>
</comment>
<keyword evidence="20" id="KW-1133">Transmembrane helix</keyword>
<comment type="catalytic activity">
    <reaction evidence="16 19">
        <text>squalene + reduced [NADPH--hemoprotein reductase] + O2 = (S)-2,3-epoxysqualene + oxidized [NADPH--hemoprotein reductase] + H2O + H(+)</text>
        <dbReference type="Rhea" id="RHEA:25282"/>
        <dbReference type="Rhea" id="RHEA-COMP:11964"/>
        <dbReference type="Rhea" id="RHEA-COMP:11965"/>
        <dbReference type="ChEBI" id="CHEBI:15377"/>
        <dbReference type="ChEBI" id="CHEBI:15378"/>
        <dbReference type="ChEBI" id="CHEBI:15379"/>
        <dbReference type="ChEBI" id="CHEBI:15440"/>
        <dbReference type="ChEBI" id="CHEBI:15441"/>
        <dbReference type="ChEBI" id="CHEBI:57618"/>
        <dbReference type="ChEBI" id="CHEBI:58210"/>
        <dbReference type="EC" id="1.14.14.17"/>
    </reaction>
</comment>
<dbReference type="OrthoDB" id="1678617at2759"/>
<reference evidence="22 23" key="1">
    <citation type="submission" date="2019-11" db="EMBL/GenBank/DDBJ databases">
        <authorList>
            <person name="Yang C."/>
            <person name="Li F."/>
        </authorList>
    </citation>
    <scope>NUCLEOTIDE SEQUENCE [LARGE SCALE GENOMIC DNA]</scope>
    <source>
        <strain evidence="22">KB4526</strain>
        <tissue evidence="22">Muscle</tissue>
    </source>
</reference>
<dbReference type="PANTHER" id="PTHR10835">
    <property type="entry name" value="SQUALENE MONOOXYGENASE"/>
    <property type="match status" value="1"/>
</dbReference>
<evidence type="ECO:0000256" key="16">
    <source>
        <dbReference type="ARBA" id="ARBA00048658"/>
    </source>
</evidence>
<evidence type="ECO:0000313" key="22">
    <source>
        <dbReference type="EMBL" id="KAF0886715.1"/>
    </source>
</evidence>
<dbReference type="EMBL" id="VOAJ01000624">
    <property type="protein sequence ID" value="KAF0886715.1"/>
    <property type="molecule type" value="Genomic_DNA"/>
</dbReference>
<dbReference type="EC" id="1.14.14.17" evidence="7 19"/>
<accession>A0A6G1BEF9</accession>
<evidence type="ECO:0000256" key="20">
    <source>
        <dbReference type="SAM" id="Phobius"/>
    </source>
</evidence>
<dbReference type="UniPathway" id="UPA00767">
    <property type="reaction ID" value="UER00752"/>
</dbReference>
<evidence type="ECO:0000259" key="21">
    <source>
        <dbReference type="Pfam" id="PF08491"/>
    </source>
</evidence>
<dbReference type="Pfam" id="PF08491">
    <property type="entry name" value="SE"/>
    <property type="match status" value="1"/>
</dbReference>
<protein>
    <recommendedName>
        <fullName evidence="18 19">Squalene monooxygenase</fullName>
        <ecNumber evidence="7 19">1.14.14.17</ecNumber>
    </recommendedName>
</protein>
<dbReference type="GO" id="GO:0008203">
    <property type="term" value="P:cholesterol metabolic process"/>
    <property type="evidence" value="ECO:0007669"/>
    <property type="project" value="TreeGrafter"/>
</dbReference>
<keyword evidence="8 19" id="KW-0285">Flavoprotein</keyword>
<dbReference type="Pfam" id="PF13450">
    <property type="entry name" value="NAD_binding_8"/>
    <property type="match status" value="1"/>
</dbReference>
<evidence type="ECO:0000256" key="9">
    <source>
        <dbReference type="ARBA" id="ARBA00022824"/>
    </source>
</evidence>
<keyword evidence="23" id="KW-1185">Reference proteome</keyword>
<feature type="transmembrane region" description="Helical" evidence="20">
    <location>
        <begin position="547"/>
        <end position="566"/>
    </location>
</feature>
<feature type="transmembrane region" description="Helical" evidence="20">
    <location>
        <begin position="63"/>
        <end position="81"/>
    </location>
</feature>
<dbReference type="GO" id="GO:0005789">
    <property type="term" value="C:endoplasmic reticulum membrane"/>
    <property type="evidence" value="ECO:0007669"/>
    <property type="project" value="UniProtKB-SubCell"/>
</dbReference>
<comment type="subunit">
    <text evidence="17">Interacts (via N-terminal domain) with MARCHF6. Interacts with SMIM22; this interaction modulates lipid droplet formation.</text>
</comment>
<evidence type="ECO:0000256" key="8">
    <source>
        <dbReference type="ARBA" id="ARBA00022630"/>
    </source>
</evidence>
<keyword evidence="10 19" id="KW-0274">FAD</keyword>
<evidence type="ECO:0000256" key="5">
    <source>
        <dbReference type="ARBA" id="ARBA00005018"/>
    </source>
</evidence>
<evidence type="ECO:0000256" key="3">
    <source>
        <dbReference type="ARBA" id="ARBA00004174"/>
    </source>
</evidence>
<name>A0A6G1BEF9_CROCR</name>
<evidence type="ECO:0000256" key="11">
    <source>
        <dbReference type="ARBA" id="ARBA00022843"/>
    </source>
</evidence>
<dbReference type="PANTHER" id="PTHR10835:SF0">
    <property type="entry name" value="SQUALENE MONOOXYGENASE"/>
    <property type="match status" value="1"/>
</dbReference>
<feature type="non-terminal residue" evidence="22">
    <location>
        <position position="1"/>
    </location>
</feature>
<evidence type="ECO:0000313" key="23">
    <source>
        <dbReference type="Proteomes" id="UP000475037"/>
    </source>
</evidence>
<evidence type="ECO:0000256" key="14">
    <source>
        <dbReference type="ARBA" id="ARBA00023098"/>
    </source>
</evidence>
<comment type="similarity">
    <text evidence="6 19">Belongs to the squalene monooxygenase family.</text>
</comment>
<comment type="caution">
    <text evidence="22">The sequence shown here is derived from an EMBL/GenBank/DDBJ whole genome shotgun (WGS) entry which is preliminary data.</text>
</comment>
<organism evidence="22 23">
    <name type="scientific">Crocuta crocuta</name>
    <name type="common">Spotted hyena</name>
    <dbReference type="NCBI Taxonomy" id="9678"/>
    <lineage>
        <taxon>Eukaryota</taxon>
        <taxon>Metazoa</taxon>
        <taxon>Chordata</taxon>
        <taxon>Craniata</taxon>
        <taxon>Vertebrata</taxon>
        <taxon>Euteleostomi</taxon>
        <taxon>Mammalia</taxon>
        <taxon>Eutheria</taxon>
        <taxon>Laurasiatheria</taxon>
        <taxon>Carnivora</taxon>
        <taxon>Feliformia</taxon>
        <taxon>Hyaenidae</taxon>
        <taxon>Crocuta</taxon>
    </lineage>
</organism>
<keyword evidence="12" id="KW-0492">Microsome</keyword>
<feature type="transmembrane region" description="Helical" evidence="20">
    <location>
        <begin position="517"/>
        <end position="535"/>
    </location>
</feature>
<evidence type="ECO:0000256" key="6">
    <source>
        <dbReference type="ARBA" id="ARBA00008802"/>
    </source>
</evidence>
<keyword evidence="15 19" id="KW-0472">Membrane</keyword>
<keyword evidence="22" id="KW-0503">Monooxygenase</keyword>
<evidence type="ECO:0000256" key="10">
    <source>
        <dbReference type="ARBA" id="ARBA00022827"/>
    </source>
</evidence>
<keyword evidence="11" id="KW-0832">Ubl conjugation</keyword>
<evidence type="ECO:0000256" key="12">
    <source>
        <dbReference type="ARBA" id="ARBA00022848"/>
    </source>
</evidence>
<keyword evidence="14" id="KW-0443">Lipid metabolism</keyword>
<evidence type="ECO:0000256" key="1">
    <source>
        <dbReference type="ARBA" id="ARBA00001974"/>
    </source>
</evidence>
<keyword evidence="9 19" id="KW-0256">Endoplasmic reticulum</keyword>
<evidence type="ECO:0000256" key="13">
    <source>
        <dbReference type="ARBA" id="ARBA00023002"/>
    </source>
</evidence>
<proteinExistence type="inferred from homology"/>
<feature type="transmembrane region" description="Helical" evidence="20">
    <location>
        <begin position="20"/>
        <end position="42"/>
    </location>
</feature>
<comment type="pathway">
    <text evidence="5">Terpene metabolism; lanosterol biosynthesis; lanosterol from farnesyl diphosphate: step 2/3.</text>
</comment>
<dbReference type="AlphaFoldDB" id="A0A6G1BEF9"/>
<dbReference type="PRINTS" id="PR00420">
    <property type="entry name" value="RNGMNOXGNASE"/>
</dbReference>
<keyword evidence="13 19" id="KW-0560">Oxidoreductase</keyword>
<evidence type="ECO:0000256" key="18">
    <source>
        <dbReference type="ARBA" id="ARBA00071190"/>
    </source>
</evidence>
<evidence type="ECO:0000256" key="15">
    <source>
        <dbReference type="ARBA" id="ARBA00023136"/>
    </source>
</evidence>
<evidence type="ECO:0000256" key="19">
    <source>
        <dbReference type="RuleBase" id="RU367121"/>
    </source>
</evidence>
<evidence type="ECO:0000256" key="4">
    <source>
        <dbReference type="ARBA" id="ARBA00004406"/>
    </source>
</evidence>
<keyword evidence="20" id="KW-0812">Transmembrane</keyword>
<feature type="non-terminal residue" evidence="22">
    <location>
        <position position="574"/>
    </location>
</feature>
<comment type="function">
    <text evidence="2 19">Catalyzes the stereospecific oxidation of squalene to (S)-2,3-epoxysqualene, and is considered to be a rate-limiting enzyme in steroid biosynthesis.</text>
</comment>
<evidence type="ECO:0000256" key="17">
    <source>
        <dbReference type="ARBA" id="ARBA00063671"/>
    </source>
</evidence>
<dbReference type="SUPFAM" id="SSF51905">
    <property type="entry name" value="FAD/NAD(P)-binding domain"/>
    <property type="match status" value="1"/>
</dbReference>
<comment type="cofactor">
    <cofactor evidence="1 19">
        <name>FAD</name>
        <dbReference type="ChEBI" id="CHEBI:57692"/>
    </cofactor>
</comment>
<feature type="domain" description="Squalene epoxidase" evidence="21">
    <location>
        <begin position="277"/>
        <end position="547"/>
    </location>
</feature>
<evidence type="ECO:0000256" key="7">
    <source>
        <dbReference type="ARBA" id="ARBA00012312"/>
    </source>
</evidence>
<dbReference type="FunFam" id="3.50.50.60:FF:000104">
    <property type="entry name" value="Squalene monooxygenase"/>
    <property type="match status" value="1"/>
</dbReference>
<dbReference type="GO" id="GO:0016126">
    <property type="term" value="P:sterol biosynthetic process"/>
    <property type="evidence" value="ECO:0007669"/>
    <property type="project" value="UniProtKB-UniRule"/>
</dbReference>